<evidence type="ECO:0000256" key="2">
    <source>
        <dbReference type="SAM" id="Phobius"/>
    </source>
</evidence>
<keyword evidence="2" id="KW-0812">Transmembrane</keyword>
<feature type="region of interest" description="Disordered" evidence="1">
    <location>
        <begin position="1"/>
        <end position="21"/>
    </location>
</feature>
<feature type="transmembrane region" description="Helical" evidence="2">
    <location>
        <begin position="92"/>
        <end position="110"/>
    </location>
</feature>
<gene>
    <name evidence="3" type="ORF">BBOH_1184</name>
</gene>
<keyword evidence="4" id="KW-1185">Reference proteome</keyword>
<keyword evidence="2" id="KW-1133">Transmembrane helix</keyword>
<proteinExistence type="predicted"/>
<evidence type="ECO:0000313" key="3">
    <source>
        <dbReference type="EMBL" id="KFI45407.1"/>
    </source>
</evidence>
<dbReference type="AlphaFoldDB" id="A0A086ZFV7"/>
<accession>A0A086ZFV7</accession>
<evidence type="ECO:0000256" key="1">
    <source>
        <dbReference type="SAM" id="MobiDB-lite"/>
    </source>
</evidence>
<protein>
    <submittedName>
        <fullName evidence="3">Uncharacterized protein</fullName>
    </submittedName>
</protein>
<evidence type="ECO:0000313" key="4">
    <source>
        <dbReference type="Proteomes" id="UP000029096"/>
    </source>
</evidence>
<comment type="caution">
    <text evidence="3">The sequence shown here is derived from an EMBL/GenBank/DDBJ whole genome shotgun (WGS) entry which is preliminary data.</text>
</comment>
<organism evidence="3 4">
    <name type="scientific">Bifidobacterium bohemicum DSM 22767</name>
    <dbReference type="NCBI Taxonomy" id="1437606"/>
    <lineage>
        <taxon>Bacteria</taxon>
        <taxon>Bacillati</taxon>
        <taxon>Actinomycetota</taxon>
        <taxon>Actinomycetes</taxon>
        <taxon>Bifidobacteriales</taxon>
        <taxon>Bifidobacteriaceae</taxon>
        <taxon>Bifidobacterium</taxon>
    </lineage>
</organism>
<dbReference type="EMBL" id="JGYP01000002">
    <property type="protein sequence ID" value="KFI45407.1"/>
    <property type="molecule type" value="Genomic_DNA"/>
</dbReference>
<dbReference type="Proteomes" id="UP000029096">
    <property type="component" value="Unassembled WGS sequence"/>
</dbReference>
<feature type="transmembrane region" description="Helical" evidence="2">
    <location>
        <begin position="55"/>
        <end position="77"/>
    </location>
</feature>
<dbReference type="RefSeq" id="WP_033521158.1">
    <property type="nucleotide sequence ID" value="NZ_JDUS01000005.1"/>
</dbReference>
<keyword evidence="2" id="KW-0472">Membrane</keyword>
<sequence>MQSHPTVSEAIEQTPAPNNPNRRWKRISSGFVTLSDDLSDVVDAVKPTKPWKRRLICLVSIPLFIILFLIINIAISAADDQPILELLTNETIWGRSIFGGLNLFIVLWLIGMTRKRIRKLEKIDFNHMD</sequence>
<name>A0A086ZFV7_9BIFI</name>
<reference evidence="3 4" key="1">
    <citation type="submission" date="2014-03" db="EMBL/GenBank/DDBJ databases">
        <title>Genomics of Bifidobacteria.</title>
        <authorList>
            <person name="Ventura M."/>
            <person name="Milani C."/>
            <person name="Lugli G.A."/>
        </authorList>
    </citation>
    <scope>NUCLEOTIDE SEQUENCE [LARGE SCALE GENOMIC DNA]</scope>
    <source>
        <strain evidence="3 4">DSM 22767</strain>
    </source>
</reference>